<evidence type="ECO:0000313" key="19">
    <source>
        <dbReference type="Proteomes" id="UP000571018"/>
    </source>
</evidence>
<evidence type="ECO:0000256" key="8">
    <source>
        <dbReference type="ARBA" id="ARBA00023136"/>
    </source>
</evidence>
<dbReference type="InterPro" id="IPR001182">
    <property type="entry name" value="FtsW/RodA"/>
</dbReference>
<evidence type="ECO:0000256" key="4">
    <source>
        <dbReference type="ARBA" id="ARBA00022692"/>
    </source>
</evidence>
<dbReference type="EC" id="2.4.99.28" evidence="14"/>
<dbReference type="GO" id="GO:0005886">
    <property type="term" value="C:plasma membrane"/>
    <property type="evidence" value="ECO:0007669"/>
    <property type="project" value="TreeGrafter"/>
</dbReference>
<evidence type="ECO:0000256" key="17">
    <source>
        <dbReference type="SAM" id="Phobius"/>
    </source>
</evidence>
<evidence type="ECO:0000313" key="18">
    <source>
        <dbReference type="EMBL" id="MBA5728862.1"/>
    </source>
</evidence>
<keyword evidence="5" id="KW-0133">Cell shape</keyword>
<dbReference type="GO" id="GO:0051301">
    <property type="term" value="P:cell division"/>
    <property type="evidence" value="ECO:0007669"/>
    <property type="project" value="InterPro"/>
</dbReference>
<dbReference type="GO" id="GO:0032153">
    <property type="term" value="C:cell division site"/>
    <property type="evidence" value="ECO:0007669"/>
    <property type="project" value="TreeGrafter"/>
</dbReference>
<dbReference type="Proteomes" id="UP000571018">
    <property type="component" value="Unassembled WGS sequence"/>
</dbReference>
<sequence>MANNEEHHDASKSMRLKNLFKELFSKKEMAQNFRLIDKSIVLITTLLVVIGLISVFSATMYDNPMSAITTQSLSVVIGVIIIGIMVVVPFELFKNIKLILIMMVILIFLLLYTLATQESVWGATSWFVVFGVSFQPSEFVKVIGILVISWLIKYYDREVILTNQKLPSWFNVNNVAIATLVVSCVLIFLQPDLGMLIILSATLGLIFLLTKGSLKWNIIAYSVLFVGYLLLTIIGRQFGDWLVSKDFHMFERIASFIDPFRYSSDSGYQIIQGLMAFSRGGWFGMGLGEGVSKQGALPVIESDYILANIAEELGLIGVLVVVGLLFSLIVIIYQRAAASTELYRKSVLIGVASLLLVQTVINIGGVVSILPLTGVTLPFISYGGTSMIAMLSAIGLALRMIIEEGKEPNINLVYSKRKGE</sequence>
<feature type="transmembrane region" description="Helical" evidence="17">
    <location>
        <begin position="127"/>
        <end position="152"/>
    </location>
</feature>
<dbReference type="Pfam" id="PF01098">
    <property type="entry name" value="FTSW_RODA_SPOVE"/>
    <property type="match status" value="1"/>
</dbReference>
<evidence type="ECO:0000256" key="6">
    <source>
        <dbReference type="ARBA" id="ARBA00022984"/>
    </source>
</evidence>
<feature type="transmembrane region" description="Helical" evidence="17">
    <location>
        <begin position="39"/>
        <end position="61"/>
    </location>
</feature>
<protein>
    <recommendedName>
        <fullName evidence="12">Probable peptidoglycan glycosyltransferase FtsW</fullName>
        <ecNumber evidence="14">2.4.99.28</ecNumber>
    </recommendedName>
    <alternativeName>
        <fullName evidence="13">Cell division protein FtsW</fullName>
    </alternativeName>
    <alternativeName>
        <fullName evidence="10">Cell wall polymerase</fullName>
    </alternativeName>
    <alternativeName>
        <fullName evidence="9">Peptidoglycan polymerase</fullName>
    </alternativeName>
</protein>
<evidence type="ECO:0000256" key="10">
    <source>
        <dbReference type="ARBA" id="ARBA00033270"/>
    </source>
</evidence>
<evidence type="ECO:0000256" key="14">
    <source>
        <dbReference type="ARBA" id="ARBA00044770"/>
    </source>
</evidence>
<evidence type="ECO:0000256" key="16">
    <source>
        <dbReference type="ARBA" id="ARBA00049966"/>
    </source>
</evidence>
<evidence type="ECO:0000256" key="2">
    <source>
        <dbReference type="ARBA" id="ARBA00022676"/>
    </source>
</evidence>
<evidence type="ECO:0000256" key="11">
    <source>
        <dbReference type="ARBA" id="ARBA00038053"/>
    </source>
</evidence>
<feature type="transmembrane region" description="Helical" evidence="17">
    <location>
        <begin position="172"/>
        <end position="189"/>
    </location>
</feature>
<organism evidence="18 19">
    <name type="scientific">Ruoffia halotolerans</name>
    <dbReference type="NCBI Taxonomy" id="2748684"/>
    <lineage>
        <taxon>Bacteria</taxon>
        <taxon>Bacillati</taxon>
        <taxon>Bacillota</taxon>
        <taxon>Bacilli</taxon>
        <taxon>Lactobacillales</taxon>
        <taxon>Aerococcaceae</taxon>
        <taxon>Ruoffia</taxon>
    </lineage>
</organism>
<dbReference type="PANTHER" id="PTHR30474">
    <property type="entry name" value="CELL CYCLE PROTEIN"/>
    <property type="match status" value="1"/>
</dbReference>
<feature type="transmembrane region" description="Helical" evidence="17">
    <location>
        <begin position="98"/>
        <end position="115"/>
    </location>
</feature>
<keyword evidence="2" id="KW-0328">Glycosyltransferase</keyword>
<comment type="caution">
    <text evidence="18">The sequence shown here is derived from an EMBL/GenBank/DDBJ whole genome shotgun (WGS) entry which is preliminary data.</text>
</comment>
<keyword evidence="8 17" id="KW-0472">Membrane</keyword>
<evidence type="ECO:0000256" key="13">
    <source>
        <dbReference type="ARBA" id="ARBA00041418"/>
    </source>
</evidence>
<dbReference type="EMBL" id="JACAOA010000006">
    <property type="protein sequence ID" value="MBA5728862.1"/>
    <property type="molecule type" value="Genomic_DNA"/>
</dbReference>
<dbReference type="RefSeq" id="WP_218930578.1">
    <property type="nucleotide sequence ID" value="NZ_JACAOA010000006.1"/>
</dbReference>
<evidence type="ECO:0000256" key="15">
    <source>
        <dbReference type="ARBA" id="ARBA00049902"/>
    </source>
</evidence>
<dbReference type="GO" id="GO:0015648">
    <property type="term" value="F:lipid-linked peptidoglycan transporter activity"/>
    <property type="evidence" value="ECO:0007669"/>
    <property type="project" value="TreeGrafter"/>
</dbReference>
<evidence type="ECO:0000256" key="12">
    <source>
        <dbReference type="ARBA" id="ARBA00041185"/>
    </source>
</evidence>
<evidence type="ECO:0000256" key="7">
    <source>
        <dbReference type="ARBA" id="ARBA00022989"/>
    </source>
</evidence>
<dbReference type="GO" id="GO:0008955">
    <property type="term" value="F:peptidoglycan glycosyltransferase activity"/>
    <property type="evidence" value="ECO:0007669"/>
    <property type="project" value="UniProtKB-EC"/>
</dbReference>
<evidence type="ECO:0000256" key="1">
    <source>
        <dbReference type="ARBA" id="ARBA00004141"/>
    </source>
</evidence>
<feature type="transmembrane region" description="Helical" evidence="17">
    <location>
        <begin position="313"/>
        <end position="334"/>
    </location>
</feature>
<dbReference type="AlphaFoldDB" id="A0A839A4G7"/>
<comment type="subcellular location">
    <subcellularLocation>
        <location evidence="1">Membrane</location>
        <topology evidence="1">Multi-pass membrane protein</topology>
    </subcellularLocation>
</comment>
<dbReference type="GO" id="GO:0009252">
    <property type="term" value="P:peptidoglycan biosynthetic process"/>
    <property type="evidence" value="ECO:0007669"/>
    <property type="project" value="UniProtKB-KW"/>
</dbReference>
<gene>
    <name evidence="18" type="ORF">HW423_03575</name>
</gene>
<dbReference type="PANTHER" id="PTHR30474:SF2">
    <property type="entry name" value="PEPTIDOGLYCAN GLYCOSYLTRANSFERASE FTSW-RELATED"/>
    <property type="match status" value="1"/>
</dbReference>
<keyword evidence="6" id="KW-0573">Peptidoglycan synthesis</keyword>
<comment type="similarity">
    <text evidence="11">Belongs to the SEDS family. FtsW subfamily.</text>
</comment>
<accession>A0A839A4G7</accession>
<keyword evidence="3" id="KW-0808">Transferase</keyword>
<feature type="transmembrane region" description="Helical" evidence="17">
    <location>
        <begin position="218"/>
        <end position="239"/>
    </location>
</feature>
<evidence type="ECO:0000256" key="9">
    <source>
        <dbReference type="ARBA" id="ARBA00032370"/>
    </source>
</evidence>
<feature type="transmembrane region" description="Helical" evidence="17">
    <location>
        <begin position="195"/>
        <end position="211"/>
    </location>
</feature>
<feature type="transmembrane region" description="Helical" evidence="17">
    <location>
        <begin position="379"/>
        <end position="402"/>
    </location>
</feature>
<proteinExistence type="inferred from homology"/>
<keyword evidence="19" id="KW-1185">Reference proteome</keyword>
<comment type="function">
    <text evidence="16">Peptidoglycan polymerase that is essential for cell division.</text>
</comment>
<keyword evidence="4 17" id="KW-0812">Transmembrane</keyword>
<feature type="transmembrane region" description="Helical" evidence="17">
    <location>
        <begin position="346"/>
        <end position="373"/>
    </location>
</feature>
<evidence type="ECO:0000256" key="3">
    <source>
        <dbReference type="ARBA" id="ARBA00022679"/>
    </source>
</evidence>
<dbReference type="GO" id="GO:0008360">
    <property type="term" value="P:regulation of cell shape"/>
    <property type="evidence" value="ECO:0007669"/>
    <property type="project" value="UniProtKB-KW"/>
</dbReference>
<keyword evidence="7 17" id="KW-1133">Transmembrane helix</keyword>
<name>A0A839A4G7_9LACT</name>
<reference evidence="18 19" key="1">
    <citation type="submission" date="2020-06" db="EMBL/GenBank/DDBJ databases">
        <title>Reclassification of Facklamia ignava, Facklamia soureckii and Facklami tabacinasalis as Falseniella iganva gen. nov., comb. nov., Hutsoniella ignava gen. nov., comb. nov., and Ruoffia tabacinasalis gen. nov., comb. nov and description of Ruoffia haltotolerans sp. nov., isolated from hypersaline Inland Sea of Qatar.</title>
        <authorList>
            <person name="Fotedar R."/>
            <person name="Sankaranarayanan K."/>
            <person name="Lawson P."/>
            <person name="Caldwell M."/>
            <person name="Zeyara A."/>
            <person name="Al Malki A."/>
            <person name="Ali M."/>
        </authorList>
    </citation>
    <scope>NUCLEOTIDE SEQUENCE [LARGE SCALE GENOMIC DNA]</scope>
    <source>
        <strain evidence="18 19">INB8</strain>
    </source>
</reference>
<comment type="catalytic activity">
    <reaction evidence="15">
        <text>[GlcNAc-(1-&gt;4)-Mur2Ac(oyl-L-Ala-gamma-D-Glu-L-Lys-D-Ala-D-Ala)](n)-di-trans,octa-cis-undecaprenyl diphosphate + beta-D-GlcNAc-(1-&gt;4)-Mur2Ac(oyl-L-Ala-gamma-D-Glu-L-Lys-D-Ala-D-Ala)-di-trans,octa-cis-undecaprenyl diphosphate = [GlcNAc-(1-&gt;4)-Mur2Ac(oyl-L-Ala-gamma-D-Glu-L-Lys-D-Ala-D-Ala)](n+1)-di-trans,octa-cis-undecaprenyl diphosphate + di-trans,octa-cis-undecaprenyl diphosphate + H(+)</text>
        <dbReference type="Rhea" id="RHEA:23708"/>
        <dbReference type="Rhea" id="RHEA-COMP:9602"/>
        <dbReference type="Rhea" id="RHEA-COMP:9603"/>
        <dbReference type="ChEBI" id="CHEBI:15378"/>
        <dbReference type="ChEBI" id="CHEBI:58405"/>
        <dbReference type="ChEBI" id="CHEBI:60033"/>
        <dbReference type="ChEBI" id="CHEBI:78435"/>
        <dbReference type="EC" id="2.4.99.28"/>
    </reaction>
</comment>
<evidence type="ECO:0000256" key="5">
    <source>
        <dbReference type="ARBA" id="ARBA00022960"/>
    </source>
</evidence>
<feature type="transmembrane region" description="Helical" evidence="17">
    <location>
        <begin position="73"/>
        <end position="93"/>
    </location>
</feature>